<dbReference type="Pfam" id="PF00561">
    <property type="entry name" value="Abhydrolase_1"/>
    <property type="match status" value="1"/>
</dbReference>
<dbReference type="InterPro" id="IPR029058">
    <property type="entry name" value="AB_hydrolase_fold"/>
</dbReference>
<dbReference type="RefSeq" id="WP_285232649.1">
    <property type="nucleotide sequence ID" value="NZ_CP116346.1"/>
</dbReference>
<dbReference type="EMBL" id="CP116346">
    <property type="protein sequence ID" value="WIT11566.1"/>
    <property type="molecule type" value="Genomic_DNA"/>
</dbReference>
<keyword evidence="1" id="KW-0378">Hydrolase</keyword>
<keyword evidence="4" id="KW-1185">Reference proteome</keyword>
<protein>
    <submittedName>
        <fullName evidence="3">Haloalkane dehalogenase</fullName>
    </submittedName>
</protein>
<dbReference type="InterPro" id="IPR051340">
    <property type="entry name" value="Haloalkane_dehalogenase"/>
</dbReference>
<dbReference type="Proteomes" id="UP001177769">
    <property type="component" value="Chromosome"/>
</dbReference>
<evidence type="ECO:0000256" key="1">
    <source>
        <dbReference type="ARBA" id="ARBA00022801"/>
    </source>
</evidence>
<dbReference type="InterPro" id="IPR000639">
    <property type="entry name" value="Epox_hydrolase-like"/>
</dbReference>
<dbReference type="PANTHER" id="PTHR42977:SF3">
    <property type="entry name" value="AB HYDROLASE-1 DOMAIN-CONTAINING PROTEIN"/>
    <property type="match status" value="1"/>
</dbReference>
<reference evidence="3" key="1">
    <citation type="submission" date="2023-01" db="EMBL/GenBank/DDBJ databases">
        <title>Whole genome sequence of Paucibacter sp. S2-9 isolated from pond sediment.</title>
        <authorList>
            <person name="Jung J.Y."/>
        </authorList>
    </citation>
    <scope>NUCLEOTIDE SEQUENCE</scope>
    <source>
        <strain evidence="3">S2-9</strain>
    </source>
</reference>
<evidence type="ECO:0000259" key="2">
    <source>
        <dbReference type="Pfam" id="PF00561"/>
    </source>
</evidence>
<dbReference type="PRINTS" id="PR00111">
    <property type="entry name" value="ABHYDROLASE"/>
</dbReference>
<proteinExistence type="predicted"/>
<dbReference type="NCBIfam" id="NF002043">
    <property type="entry name" value="PRK00870.1"/>
    <property type="match status" value="1"/>
</dbReference>
<dbReference type="AlphaFoldDB" id="A0AA95NIJ8"/>
<evidence type="ECO:0000313" key="3">
    <source>
        <dbReference type="EMBL" id="WIT11566.1"/>
    </source>
</evidence>
<dbReference type="PRINTS" id="PR00412">
    <property type="entry name" value="EPOXHYDRLASE"/>
</dbReference>
<gene>
    <name evidence="3" type="ORF">PFX98_22175</name>
</gene>
<dbReference type="KEGG" id="pais:PFX98_22175"/>
<dbReference type="SUPFAM" id="SSF53474">
    <property type="entry name" value="alpha/beta-Hydrolases"/>
    <property type="match status" value="1"/>
</dbReference>
<dbReference type="GO" id="GO:0004301">
    <property type="term" value="F:epoxide hydrolase activity"/>
    <property type="evidence" value="ECO:0007669"/>
    <property type="project" value="TreeGrafter"/>
</dbReference>
<dbReference type="Gene3D" id="3.40.50.1820">
    <property type="entry name" value="alpha/beta hydrolase"/>
    <property type="match status" value="1"/>
</dbReference>
<dbReference type="PANTHER" id="PTHR42977">
    <property type="entry name" value="HYDROLASE-RELATED"/>
    <property type="match status" value="1"/>
</dbReference>
<sequence>MNILRTPAQRFENLPDYDFAPHWHQLTPQLRLHYVDEGPRAAKPVLMLHGEPSWSYLYRHMIKPVAAAGLRVLAPDLIGFGKSDKPAARGDYSYEGQVAWLRAWLEALDLRDITLVCQDWGSLIGLRLLAECPERFERVLMGNGGLPTHAMRISRVFKLWRAFSRWSPWFPIGRILQYGTKRKLTAGELAAYEAPFPDARYQAAARVYPSLVPVAGFNARGSADNERAWGVLEQWHKPFVLCFSDGDPITRGGDAEFLRRVPGTRGQPHCTLHGGHFMQEDDAARFARLIVDCCHLDTQGNPAPVGN</sequence>
<name>A0AA95NIJ8_9BURK</name>
<accession>A0AA95NIJ8</accession>
<feature type="domain" description="AB hydrolase-1" evidence="2">
    <location>
        <begin position="43"/>
        <end position="144"/>
    </location>
</feature>
<evidence type="ECO:0000313" key="4">
    <source>
        <dbReference type="Proteomes" id="UP001177769"/>
    </source>
</evidence>
<dbReference type="InterPro" id="IPR000073">
    <property type="entry name" value="AB_hydrolase_1"/>
</dbReference>
<organism evidence="3 4">
    <name type="scientific">Paucibacter sediminis</name>
    <dbReference type="NCBI Taxonomy" id="3019553"/>
    <lineage>
        <taxon>Bacteria</taxon>
        <taxon>Pseudomonadati</taxon>
        <taxon>Pseudomonadota</taxon>
        <taxon>Betaproteobacteria</taxon>
        <taxon>Burkholderiales</taxon>
        <taxon>Sphaerotilaceae</taxon>
        <taxon>Roseateles</taxon>
    </lineage>
</organism>